<dbReference type="EMBL" id="HG992985">
    <property type="protein sequence ID" value="CAE7205487.1"/>
    <property type="molecule type" value="Genomic_DNA"/>
</dbReference>
<accession>A0A6S6WH57</accession>
<feature type="region of interest" description="Disordered" evidence="1">
    <location>
        <begin position="455"/>
        <end position="514"/>
    </location>
</feature>
<dbReference type="GO" id="GO:0000387">
    <property type="term" value="P:spliceosomal snRNP assembly"/>
    <property type="evidence" value="ECO:0007669"/>
    <property type="project" value="InterPro"/>
</dbReference>
<feature type="compositionally biased region" description="Basic and acidic residues" evidence="1">
    <location>
        <begin position="53"/>
        <end position="69"/>
    </location>
</feature>
<dbReference type="InterPro" id="IPR035426">
    <property type="entry name" value="Gemin2/Brr1"/>
</dbReference>
<name>A0A6S6WH57_9PLEO</name>
<sequence length="555" mass="60725">MATSGVNLAVTKDGETYNKLQRPSDYLTSMQSTPPPLAAVSSSAVTNSKRKRDQNDESGNKRLRNDRSVQNHKGRPRASQTYQEHGIQTVLPGLDGEEQLSDESTGEALAYLQSVSLPLATRSEASTIPTLLVASNKPNEADSDSYDDEHAARRDTADAESVLYSDGAYIAVDSRCDAEIECWDGDPHDLAPQESCHMMLLQRFRAHRNKLAEIQKDIAVPSQATVTGDSRRTQKTSKQEWSDIVERDYPVARNVVQLDDPALYLALQGCALALDRTAIISRQQSCWIWTLLALVGEFGTLDYKRIGKIRDLGLTAGRLATRLRSERLASQCSLKGDTGEQSVPGGIKSSGQEGYCRDKRIMGEATKVFQESASDVEDIGLLNTGTVKAGDAVCNVGSTLEDGDNLDGDANDSDADMILSDEEEEKEEMAEGVEDGGLETARARLLAQLGDRLVHSKMSSSDTQPEPTPAQGPKQLSRVEAEIQRQEMRRQESHKEVVPHSLSSTPSPTRASQIGLDAAPLTGGEWNTKVTIDMILTVVAECYGQRDLLRFRDVW</sequence>
<protein>
    <submittedName>
        <fullName evidence="2">Uncharacterized protein</fullName>
    </submittedName>
</protein>
<dbReference type="Proteomes" id="UP000472372">
    <property type="component" value="Chromosome 9"/>
</dbReference>
<feature type="region of interest" description="Disordered" evidence="1">
    <location>
        <begin position="1"/>
        <end position="85"/>
    </location>
</feature>
<gene>
    <name evidence="2" type="ORF">PTTW11_09331</name>
</gene>
<organism evidence="2 3">
    <name type="scientific">Pyrenophora teres f. teres</name>
    <dbReference type="NCBI Taxonomy" id="97479"/>
    <lineage>
        <taxon>Eukaryota</taxon>
        <taxon>Fungi</taxon>
        <taxon>Dikarya</taxon>
        <taxon>Ascomycota</taxon>
        <taxon>Pezizomycotina</taxon>
        <taxon>Dothideomycetes</taxon>
        <taxon>Pleosporomycetidae</taxon>
        <taxon>Pleosporales</taxon>
        <taxon>Pleosporineae</taxon>
        <taxon>Pleosporaceae</taxon>
        <taxon>Pyrenophora</taxon>
    </lineage>
</organism>
<dbReference type="Gene3D" id="1.20.58.1070">
    <property type="match status" value="1"/>
</dbReference>
<feature type="compositionally biased region" description="Basic and acidic residues" evidence="1">
    <location>
        <begin position="148"/>
        <end position="157"/>
    </location>
</feature>
<evidence type="ECO:0000313" key="2">
    <source>
        <dbReference type="EMBL" id="CAE7205487.1"/>
    </source>
</evidence>
<feature type="compositionally biased region" description="Basic and acidic residues" evidence="1">
    <location>
        <begin position="477"/>
        <end position="498"/>
    </location>
</feature>
<feature type="compositionally biased region" description="Polar residues" evidence="1">
    <location>
        <begin position="501"/>
        <end position="512"/>
    </location>
</feature>
<evidence type="ECO:0000313" key="3">
    <source>
        <dbReference type="Proteomes" id="UP000472372"/>
    </source>
</evidence>
<evidence type="ECO:0000256" key="1">
    <source>
        <dbReference type="SAM" id="MobiDB-lite"/>
    </source>
</evidence>
<feature type="region of interest" description="Disordered" evidence="1">
    <location>
        <begin position="131"/>
        <end position="158"/>
    </location>
</feature>
<proteinExistence type="predicted"/>
<reference evidence="2" key="1">
    <citation type="submission" date="2021-02" db="EMBL/GenBank/DDBJ databases">
        <authorList>
            <person name="Syme A R."/>
            <person name="Syme A R."/>
            <person name="Moolhuijzen P."/>
        </authorList>
    </citation>
    <scope>NUCLEOTIDE SEQUENCE</scope>
    <source>
        <strain evidence="2">W1-1</strain>
    </source>
</reference>
<dbReference type="AlphaFoldDB" id="A0A6S6WH57"/>
<feature type="compositionally biased region" description="Polar residues" evidence="1">
    <location>
        <begin position="18"/>
        <end position="32"/>
    </location>
</feature>
<dbReference type="Pfam" id="PF04938">
    <property type="entry name" value="SIP1"/>
    <property type="match status" value="1"/>
</dbReference>